<comment type="caution">
    <text evidence="1">The sequence shown here is derived from an EMBL/GenBank/DDBJ whole genome shotgun (WGS) entry which is preliminary data.</text>
</comment>
<reference evidence="1 2" key="1">
    <citation type="journal article" date="2015" name="Int J Genomics">
        <title>Comparative Genomics Revealed Genetic Diversity and Species/Strain-Level Differences in Carbohydrate Metabolism of Three Probiotic Bifidobacterial Species.</title>
        <authorList>
            <person name="Odamaki T."/>
            <person name="Horigome A."/>
            <person name="Sugahara H."/>
            <person name="Hashikura N."/>
            <person name="Minami J."/>
            <person name="Xiao J.Z."/>
            <person name="Abe F."/>
        </authorList>
    </citation>
    <scope>NUCLEOTIDE SEQUENCE [LARGE SCALE GENOMIC DNA]</scope>
    <source>
        <strain evidence="1 2">MCC 0483</strain>
    </source>
</reference>
<evidence type="ECO:0000313" key="2">
    <source>
        <dbReference type="Proteomes" id="UP000037239"/>
    </source>
</evidence>
<dbReference type="AlphaFoldDB" id="A0AB34T9I8"/>
<protein>
    <submittedName>
        <fullName evidence="1">Uncharacterized protein</fullName>
    </submittedName>
</protein>
<accession>A0AB34T9I8</accession>
<evidence type="ECO:0000313" key="1">
    <source>
        <dbReference type="EMBL" id="KOA49561.1"/>
    </source>
</evidence>
<gene>
    <name evidence="1" type="ORF">BAAM0483_05295</name>
</gene>
<dbReference type="RefSeq" id="WP_052824653.1">
    <property type="nucleotide sequence ID" value="NZ_AWFK01000008.1"/>
</dbReference>
<dbReference type="EMBL" id="AWFK01000008">
    <property type="protein sequence ID" value="KOA49561.1"/>
    <property type="molecule type" value="Genomic_DNA"/>
</dbReference>
<name>A0AB34T9I8_9BIFI</name>
<sequence length="68" mass="7916">MSVEDWPVERLRERRDALDAMLAACRVWGWDADMIPYLSLAARLDDAAELEEELALVDGLLWERQLEQ</sequence>
<organism evidence="1 2">
    <name type="scientific">Bifidobacterium animalis subsp. animalis MCC 0483</name>
    <dbReference type="NCBI Taxonomy" id="1365955"/>
    <lineage>
        <taxon>Bacteria</taxon>
        <taxon>Bacillati</taxon>
        <taxon>Actinomycetota</taxon>
        <taxon>Actinomycetes</taxon>
        <taxon>Bifidobacteriales</taxon>
        <taxon>Bifidobacteriaceae</taxon>
        <taxon>Bifidobacterium</taxon>
    </lineage>
</organism>
<dbReference type="Proteomes" id="UP000037239">
    <property type="component" value="Unassembled WGS sequence"/>
</dbReference>
<proteinExistence type="predicted"/>